<evidence type="ECO:0000256" key="6">
    <source>
        <dbReference type="ARBA" id="ARBA00023136"/>
    </source>
</evidence>
<feature type="transmembrane region" description="Helical" evidence="7">
    <location>
        <begin position="339"/>
        <end position="360"/>
    </location>
</feature>
<dbReference type="GO" id="GO:0022857">
    <property type="term" value="F:transmembrane transporter activity"/>
    <property type="evidence" value="ECO:0007669"/>
    <property type="project" value="InterPro"/>
</dbReference>
<dbReference type="Proteomes" id="UP000051658">
    <property type="component" value="Unassembled WGS sequence"/>
</dbReference>
<feature type="transmembrane region" description="Helical" evidence="7">
    <location>
        <begin position="215"/>
        <end position="237"/>
    </location>
</feature>
<dbReference type="InterPro" id="IPR005829">
    <property type="entry name" value="Sugar_transporter_CS"/>
</dbReference>
<comment type="subcellular location">
    <subcellularLocation>
        <location evidence="1">Cell membrane</location>
        <topology evidence="1">Multi-pass membrane protein</topology>
    </subcellularLocation>
</comment>
<dbReference type="InterPro" id="IPR020846">
    <property type="entry name" value="MFS_dom"/>
</dbReference>
<evidence type="ECO:0000313" key="10">
    <source>
        <dbReference type="Proteomes" id="UP000051658"/>
    </source>
</evidence>
<feature type="transmembrane region" description="Helical" evidence="7">
    <location>
        <begin position="159"/>
        <end position="178"/>
    </location>
</feature>
<evidence type="ECO:0000256" key="7">
    <source>
        <dbReference type="SAM" id="Phobius"/>
    </source>
</evidence>
<feature type="transmembrane region" description="Helical" evidence="7">
    <location>
        <begin position="98"/>
        <end position="122"/>
    </location>
</feature>
<evidence type="ECO:0000256" key="4">
    <source>
        <dbReference type="ARBA" id="ARBA00022692"/>
    </source>
</evidence>
<keyword evidence="5 7" id="KW-1133">Transmembrane helix</keyword>
<organism evidence="9 10">
    <name type="scientific">Carnobacterium divergens DSM 20623</name>
    <dbReference type="NCBI Taxonomy" id="1449336"/>
    <lineage>
        <taxon>Bacteria</taxon>
        <taxon>Bacillati</taxon>
        <taxon>Bacillota</taxon>
        <taxon>Bacilli</taxon>
        <taxon>Lactobacillales</taxon>
        <taxon>Carnobacteriaceae</taxon>
        <taxon>Carnobacterium</taxon>
    </lineage>
</organism>
<gene>
    <name evidence="9" type="ORF">IV74_GL001596</name>
</gene>
<feature type="transmembrane region" description="Helical" evidence="7">
    <location>
        <begin position="249"/>
        <end position="270"/>
    </location>
</feature>
<keyword evidence="4 7" id="KW-0812">Transmembrane</keyword>
<dbReference type="GO" id="GO:0005886">
    <property type="term" value="C:plasma membrane"/>
    <property type="evidence" value="ECO:0007669"/>
    <property type="project" value="UniProtKB-SubCell"/>
</dbReference>
<dbReference type="InterPro" id="IPR051788">
    <property type="entry name" value="MFS_Transporter"/>
</dbReference>
<keyword evidence="6 7" id="KW-0472">Membrane</keyword>
<evidence type="ECO:0000256" key="2">
    <source>
        <dbReference type="ARBA" id="ARBA00008335"/>
    </source>
</evidence>
<evidence type="ECO:0000256" key="1">
    <source>
        <dbReference type="ARBA" id="ARBA00004651"/>
    </source>
</evidence>
<comment type="caution">
    <text evidence="9">The sequence shown here is derived from an EMBL/GenBank/DDBJ whole genome shotgun (WGS) entry which is preliminary data.</text>
</comment>
<feature type="transmembrane region" description="Helical" evidence="7">
    <location>
        <begin position="303"/>
        <end position="327"/>
    </location>
</feature>
<dbReference type="PANTHER" id="PTHR23514:SF3">
    <property type="entry name" value="BYPASS OF STOP CODON PROTEIN 6"/>
    <property type="match status" value="1"/>
</dbReference>
<evidence type="ECO:0000313" key="9">
    <source>
        <dbReference type="EMBL" id="KRN57648.1"/>
    </source>
</evidence>
<reference evidence="9 10" key="1">
    <citation type="journal article" date="2015" name="Genome Announc.">
        <title>Expanding the biotechnology potential of lactobacilli through comparative genomics of 213 strains and associated genera.</title>
        <authorList>
            <person name="Sun Z."/>
            <person name="Harris H.M."/>
            <person name="McCann A."/>
            <person name="Guo C."/>
            <person name="Argimon S."/>
            <person name="Zhang W."/>
            <person name="Yang X."/>
            <person name="Jeffery I.B."/>
            <person name="Cooney J.C."/>
            <person name="Kagawa T.F."/>
            <person name="Liu W."/>
            <person name="Song Y."/>
            <person name="Salvetti E."/>
            <person name="Wrobel A."/>
            <person name="Rasinkangas P."/>
            <person name="Parkhill J."/>
            <person name="Rea M.C."/>
            <person name="O'Sullivan O."/>
            <person name="Ritari J."/>
            <person name="Douillard F.P."/>
            <person name="Paul Ross R."/>
            <person name="Yang R."/>
            <person name="Briner A.E."/>
            <person name="Felis G.E."/>
            <person name="de Vos W.M."/>
            <person name="Barrangou R."/>
            <person name="Klaenhammer T.R."/>
            <person name="Caufield P.W."/>
            <person name="Cui Y."/>
            <person name="Zhang H."/>
            <person name="O'Toole P.W."/>
        </authorList>
    </citation>
    <scope>NUCLEOTIDE SEQUENCE [LARGE SCALE GENOMIC DNA]</scope>
    <source>
        <strain evidence="9 10">DSM 20623</strain>
    </source>
</reference>
<accession>A0A0R2HY04</accession>
<dbReference type="Pfam" id="PF07690">
    <property type="entry name" value="MFS_1"/>
    <property type="match status" value="1"/>
</dbReference>
<dbReference type="EMBL" id="JQBS01000003">
    <property type="protein sequence ID" value="KRN57648.1"/>
    <property type="molecule type" value="Genomic_DNA"/>
</dbReference>
<feature type="transmembrane region" description="Helical" evidence="7">
    <location>
        <begin position="12"/>
        <end position="32"/>
    </location>
</feature>
<dbReference type="PATRIC" id="fig|1449336.4.peg.1628"/>
<evidence type="ECO:0000256" key="3">
    <source>
        <dbReference type="ARBA" id="ARBA00022448"/>
    </source>
</evidence>
<dbReference type="InterPro" id="IPR036259">
    <property type="entry name" value="MFS_trans_sf"/>
</dbReference>
<dbReference type="RefSeq" id="WP_034571711.1">
    <property type="nucleotide sequence ID" value="NZ_JQBS01000003.1"/>
</dbReference>
<sequence>MRKNPYFPTVMSLYINYILQGMAAIILAQNMVPLMKQFGTTAAGMSLVISSIGLGRILILYFAGRMSDKFGRKRIVLMGMASYVVFFGGILISNSIWIASFFTLFAGFANALLDTGTYPALMEAYPDSSGFMSVLNKAFISAGQFILPILVGVLLTNQFYYGISFILCLGVICANLVFMSQQKFPALGTVAKEKQQTPVIHLNGKPKFWLEGTALILFGFTSVSTFNIIVLWLPQYAEEIAGMVKSNSLMLISLYSVGSLVSVFLTAFIVKKWVQPILVILSCTLASFLVLVFVLIFPTEVGASIAAFGIGLFSSGGIWQLALTLLLQLFPRNKGQMTSYYTLMTSFSVMLIPLITGNLSEVNIKLVMIFNAGVTLVGFLLAILVYVRYQRLHRIEEADVLVGNETIEY</sequence>
<dbReference type="Gene3D" id="1.20.1250.20">
    <property type="entry name" value="MFS general substrate transporter like domains"/>
    <property type="match status" value="2"/>
</dbReference>
<keyword evidence="10" id="KW-1185">Reference proteome</keyword>
<feature type="transmembrane region" description="Helical" evidence="7">
    <location>
        <begin position="38"/>
        <end position="63"/>
    </location>
</feature>
<keyword evidence="3" id="KW-0813">Transport</keyword>
<dbReference type="PROSITE" id="PS50850">
    <property type="entry name" value="MFS"/>
    <property type="match status" value="1"/>
</dbReference>
<feature type="transmembrane region" description="Helical" evidence="7">
    <location>
        <begin position="277"/>
        <end position="297"/>
    </location>
</feature>
<dbReference type="GeneID" id="89588033"/>
<dbReference type="PROSITE" id="PS00216">
    <property type="entry name" value="SUGAR_TRANSPORT_1"/>
    <property type="match status" value="1"/>
</dbReference>
<dbReference type="InterPro" id="IPR011701">
    <property type="entry name" value="MFS"/>
</dbReference>
<dbReference type="SUPFAM" id="SSF103473">
    <property type="entry name" value="MFS general substrate transporter"/>
    <property type="match status" value="1"/>
</dbReference>
<name>A0A0R2HY04_CARDV</name>
<evidence type="ECO:0000256" key="5">
    <source>
        <dbReference type="ARBA" id="ARBA00022989"/>
    </source>
</evidence>
<feature type="transmembrane region" description="Helical" evidence="7">
    <location>
        <begin position="134"/>
        <end position="153"/>
    </location>
</feature>
<dbReference type="AlphaFoldDB" id="A0A0R2HY04"/>
<proteinExistence type="inferred from homology"/>
<protein>
    <submittedName>
        <fullName evidence="9">Permease</fullName>
    </submittedName>
</protein>
<comment type="similarity">
    <text evidence="2">Belongs to the major facilitator superfamily.</text>
</comment>
<dbReference type="PANTHER" id="PTHR23514">
    <property type="entry name" value="BYPASS OF STOP CODON PROTEIN 6"/>
    <property type="match status" value="1"/>
</dbReference>
<feature type="transmembrane region" description="Helical" evidence="7">
    <location>
        <begin position="75"/>
        <end position="92"/>
    </location>
</feature>
<feature type="transmembrane region" description="Helical" evidence="7">
    <location>
        <begin position="366"/>
        <end position="387"/>
    </location>
</feature>
<dbReference type="eggNOG" id="COG2271">
    <property type="taxonomic scope" value="Bacteria"/>
</dbReference>
<feature type="domain" description="Major facilitator superfamily (MFS) profile" evidence="8">
    <location>
        <begin position="9"/>
        <end position="390"/>
    </location>
</feature>
<evidence type="ECO:0000259" key="8">
    <source>
        <dbReference type="PROSITE" id="PS50850"/>
    </source>
</evidence>